<evidence type="ECO:0000256" key="2">
    <source>
        <dbReference type="ARBA" id="ARBA00022692"/>
    </source>
</evidence>
<comment type="caution">
    <text evidence="6">The sequence shown here is derived from an EMBL/GenBank/DDBJ whole genome shotgun (WGS) entry which is preliminary data.</text>
</comment>
<sequence>MNTLSEDLSGAHRYFGKSLSYWLNAAALAAVCGSLIEALFWQIAFNELPCPLCQLQRVALTLAGIGMMLNIRFGPHATHYAIILASALAGATASVRQVLLHIAPGDTGYGSTLFGLHFYTWGFVSFVIMMLFCAVMLCIDRDQLQRSKAATTCALSTFLIALFFIIAAANTFSAVAVCGFGPCPDNPTQYLWQK</sequence>
<gene>
    <name evidence="6" type="ORF">KZZ10_15050</name>
</gene>
<organism evidence="6 7">
    <name type="scientific">Zwartia hollandica</name>
    <dbReference type="NCBI Taxonomy" id="324606"/>
    <lineage>
        <taxon>Bacteria</taxon>
        <taxon>Pseudomonadati</taxon>
        <taxon>Pseudomonadota</taxon>
        <taxon>Betaproteobacteria</taxon>
        <taxon>Burkholderiales</taxon>
        <taxon>Alcaligenaceae</taxon>
        <taxon>Zwartia</taxon>
    </lineage>
</organism>
<dbReference type="GO" id="GO:0015035">
    <property type="term" value="F:protein-disulfide reductase activity"/>
    <property type="evidence" value="ECO:0007669"/>
    <property type="project" value="InterPro"/>
</dbReference>
<dbReference type="AlphaFoldDB" id="A0A953NEN4"/>
<dbReference type="InterPro" id="IPR023380">
    <property type="entry name" value="DsbB-like_sf"/>
</dbReference>
<dbReference type="SUPFAM" id="SSF158442">
    <property type="entry name" value="DsbB-like"/>
    <property type="match status" value="1"/>
</dbReference>
<reference evidence="6" key="1">
    <citation type="submission" date="2021-07" db="EMBL/GenBank/DDBJ databases">
        <title>New genus and species of the family Alcaligenaceae.</title>
        <authorList>
            <person name="Hahn M.W."/>
        </authorList>
    </citation>
    <scope>NUCLEOTIDE SEQUENCE</scope>
    <source>
        <strain evidence="6">LF4-65</strain>
    </source>
</reference>
<dbReference type="Pfam" id="PF02600">
    <property type="entry name" value="DsbB"/>
    <property type="match status" value="1"/>
</dbReference>
<accession>A0A953NEN4</accession>
<dbReference type="Proteomes" id="UP000739565">
    <property type="component" value="Unassembled WGS sequence"/>
</dbReference>
<evidence type="ECO:0000256" key="4">
    <source>
        <dbReference type="ARBA" id="ARBA00023136"/>
    </source>
</evidence>
<dbReference type="GO" id="GO:0006457">
    <property type="term" value="P:protein folding"/>
    <property type="evidence" value="ECO:0007669"/>
    <property type="project" value="InterPro"/>
</dbReference>
<feature type="transmembrane region" description="Helical" evidence="5">
    <location>
        <begin position="80"/>
        <end position="99"/>
    </location>
</feature>
<keyword evidence="3 5" id="KW-1133">Transmembrane helix</keyword>
<evidence type="ECO:0000313" key="6">
    <source>
        <dbReference type="EMBL" id="MBZ1351960.1"/>
    </source>
</evidence>
<dbReference type="RefSeq" id="WP_259662366.1">
    <property type="nucleotide sequence ID" value="NZ_JAHXRI010000025.1"/>
</dbReference>
<dbReference type="EMBL" id="JAHXRI010000025">
    <property type="protein sequence ID" value="MBZ1351960.1"/>
    <property type="molecule type" value="Genomic_DNA"/>
</dbReference>
<evidence type="ECO:0000313" key="7">
    <source>
        <dbReference type="Proteomes" id="UP000739565"/>
    </source>
</evidence>
<dbReference type="InterPro" id="IPR003752">
    <property type="entry name" value="DiS_bond_form_DsbB/BdbC"/>
</dbReference>
<feature type="transmembrane region" description="Helical" evidence="5">
    <location>
        <begin position="21"/>
        <end position="43"/>
    </location>
</feature>
<keyword evidence="4 5" id="KW-0472">Membrane</keyword>
<dbReference type="Gene3D" id="1.20.1550.10">
    <property type="entry name" value="DsbB-like"/>
    <property type="match status" value="1"/>
</dbReference>
<evidence type="ECO:0000256" key="1">
    <source>
        <dbReference type="ARBA" id="ARBA00004141"/>
    </source>
</evidence>
<keyword evidence="2 5" id="KW-0812">Transmembrane</keyword>
<protein>
    <submittedName>
        <fullName evidence="6">Disulfide bond formation protein B</fullName>
    </submittedName>
</protein>
<proteinExistence type="predicted"/>
<evidence type="ECO:0000256" key="5">
    <source>
        <dbReference type="SAM" id="Phobius"/>
    </source>
</evidence>
<dbReference type="GO" id="GO:0016020">
    <property type="term" value="C:membrane"/>
    <property type="evidence" value="ECO:0007669"/>
    <property type="project" value="UniProtKB-SubCell"/>
</dbReference>
<feature type="transmembrane region" description="Helical" evidence="5">
    <location>
        <begin position="55"/>
        <end position="73"/>
    </location>
</feature>
<name>A0A953NEN4_9BURK</name>
<evidence type="ECO:0000256" key="3">
    <source>
        <dbReference type="ARBA" id="ARBA00022989"/>
    </source>
</evidence>
<keyword evidence="7" id="KW-1185">Reference proteome</keyword>
<feature type="transmembrane region" description="Helical" evidence="5">
    <location>
        <begin position="119"/>
        <end position="139"/>
    </location>
</feature>
<comment type="subcellular location">
    <subcellularLocation>
        <location evidence="1">Membrane</location>
        <topology evidence="1">Multi-pass membrane protein</topology>
    </subcellularLocation>
</comment>
<feature type="transmembrane region" description="Helical" evidence="5">
    <location>
        <begin position="151"/>
        <end position="177"/>
    </location>
</feature>